<dbReference type="EMBL" id="MKZO01000079">
    <property type="protein sequence ID" value="OLS58831.1"/>
    <property type="molecule type" value="Genomic_DNA"/>
</dbReference>
<feature type="signal peptide" evidence="1">
    <location>
        <begin position="1"/>
        <end position="19"/>
    </location>
</feature>
<evidence type="ECO:0008006" key="4">
    <source>
        <dbReference type="Google" id="ProtNLM"/>
    </source>
</evidence>
<dbReference type="Proteomes" id="UP000186736">
    <property type="component" value="Unassembled WGS sequence"/>
</dbReference>
<gene>
    <name evidence="2" type="ORF">PSEMO_61920</name>
</gene>
<sequence>MTTTLKALSASLAMCSALAGCAVPYKNVDNHQLTPTTNEFVSVHPGNSDWVERQTGNGIKRQYWSELNNQEINDLLPLEKNFVSILKTDHEVGVGYMGAKFSGNAGNYTVIFDYSKYRDELTDNGNLPCLVGVGIRIKASITTKKANLDLGSLIAIGFAAKAGNLTGTMEITKIGINSPKLGSMPNFAEISESSIQSAIQVVGAIQNRMYDESTKLTPHVLAVQLARIDPAQQPTARP</sequence>
<reference evidence="2 3" key="1">
    <citation type="submission" date="2016-10" db="EMBL/GenBank/DDBJ databases">
        <title>Genome Sequence of Pseudomonas putida GM4FR.</title>
        <authorList>
            <person name="Poehlein A."/>
            <person name="Wemheuer F."/>
            <person name="Hollensteiner J."/>
            <person name="Wemheuer B."/>
        </authorList>
    </citation>
    <scope>NUCLEOTIDE SEQUENCE [LARGE SCALE GENOMIC DNA]</scope>
    <source>
        <strain evidence="2 3">GM4FR</strain>
    </source>
</reference>
<protein>
    <recommendedName>
        <fullName evidence="4">Lipoprotein</fullName>
    </recommendedName>
</protein>
<evidence type="ECO:0000313" key="3">
    <source>
        <dbReference type="Proteomes" id="UP000186736"/>
    </source>
</evidence>
<evidence type="ECO:0000256" key="1">
    <source>
        <dbReference type="SAM" id="SignalP"/>
    </source>
</evidence>
<dbReference type="OrthoDB" id="7593748at2"/>
<accession>A0A1Q9QUK0</accession>
<dbReference type="AlphaFoldDB" id="A0A1Q9QUK0"/>
<feature type="chain" id="PRO_5012570797" description="Lipoprotein" evidence="1">
    <location>
        <begin position="20"/>
        <end position="238"/>
    </location>
</feature>
<dbReference type="RefSeq" id="WP_144443662.1">
    <property type="nucleotide sequence ID" value="NZ_LUCV01000063.1"/>
</dbReference>
<dbReference type="PROSITE" id="PS51257">
    <property type="entry name" value="PROKAR_LIPOPROTEIN"/>
    <property type="match status" value="1"/>
</dbReference>
<comment type="caution">
    <text evidence="2">The sequence shown here is derived from an EMBL/GenBank/DDBJ whole genome shotgun (WGS) entry which is preliminary data.</text>
</comment>
<organism evidence="2 3">
    <name type="scientific">Pseudomonas putida</name>
    <name type="common">Arthrobacter siderocapsulatus</name>
    <dbReference type="NCBI Taxonomy" id="303"/>
    <lineage>
        <taxon>Bacteria</taxon>
        <taxon>Pseudomonadati</taxon>
        <taxon>Pseudomonadota</taxon>
        <taxon>Gammaproteobacteria</taxon>
        <taxon>Pseudomonadales</taxon>
        <taxon>Pseudomonadaceae</taxon>
        <taxon>Pseudomonas</taxon>
    </lineage>
</organism>
<evidence type="ECO:0000313" key="2">
    <source>
        <dbReference type="EMBL" id="OLS58831.1"/>
    </source>
</evidence>
<proteinExistence type="predicted"/>
<keyword evidence="1" id="KW-0732">Signal</keyword>
<name>A0A1Q9QUK0_PSEPU</name>